<protein>
    <recommendedName>
        <fullName evidence="6">SRCR domain-containing protein</fullName>
    </recommendedName>
</protein>
<feature type="compositionally biased region" description="Low complexity" evidence="4">
    <location>
        <begin position="1734"/>
        <end position="1743"/>
    </location>
</feature>
<keyword evidence="2" id="KW-1015">Disulfide bond</keyword>
<keyword evidence="5" id="KW-0812">Transmembrane</keyword>
<dbReference type="EMBL" id="JAEHOC010000018">
    <property type="protein sequence ID" value="KAG2433710.1"/>
    <property type="molecule type" value="Genomic_DNA"/>
</dbReference>
<keyword evidence="5" id="KW-1133">Transmembrane helix</keyword>
<dbReference type="CDD" id="cd00118">
    <property type="entry name" value="LysM"/>
    <property type="match status" value="1"/>
</dbReference>
<dbReference type="InterPro" id="IPR036772">
    <property type="entry name" value="SRCR-like_dom_sf"/>
</dbReference>
<comment type="similarity">
    <text evidence="1">Belongs to the peptidase C1 family.</text>
</comment>
<keyword evidence="8" id="KW-1185">Reference proteome</keyword>
<dbReference type="OrthoDB" id="552802at2759"/>
<accession>A0A835T764</accession>
<reference evidence="7" key="1">
    <citation type="journal article" date="2020" name="bioRxiv">
        <title>Comparative genomics of Chlamydomonas.</title>
        <authorList>
            <person name="Craig R.J."/>
            <person name="Hasan A.R."/>
            <person name="Ness R.W."/>
            <person name="Keightley P.D."/>
        </authorList>
    </citation>
    <scope>NUCLEOTIDE SEQUENCE</scope>
    <source>
        <strain evidence="7">SAG 7.73</strain>
    </source>
</reference>
<evidence type="ECO:0000256" key="2">
    <source>
        <dbReference type="ARBA" id="ARBA00023157"/>
    </source>
</evidence>
<dbReference type="GO" id="GO:0016020">
    <property type="term" value="C:membrane"/>
    <property type="evidence" value="ECO:0007669"/>
    <property type="project" value="InterPro"/>
</dbReference>
<evidence type="ECO:0000313" key="7">
    <source>
        <dbReference type="EMBL" id="KAG2433710.1"/>
    </source>
</evidence>
<dbReference type="Gene3D" id="3.90.70.10">
    <property type="entry name" value="Cysteine proteinases"/>
    <property type="match status" value="1"/>
</dbReference>
<evidence type="ECO:0000256" key="3">
    <source>
        <dbReference type="SAM" id="Coils"/>
    </source>
</evidence>
<feature type="domain" description="SRCR" evidence="6">
    <location>
        <begin position="48"/>
        <end position="148"/>
    </location>
</feature>
<sequence>MYAARNGLLRQQDWNNAVQSNGSAGVKVAFGPTSEFNRLAVYVWQRDVGSFSGEIKPGSSNFGYVQASMRDSNGQTVLLPVCEDGWNDAAAAVACRASGFTGGRATKTNTNGTSAVKQAGNNQLLVNVECGGANQHQPQDDTCPFRRPQLQDNPDVPAFYKNRGIRITAWESVPPNELSVMQAVANQPVVALVHASPEWYNYDGNGYFMGACSNYPTMANHAVLIVGYTSTAWILRNSWGTGWGDGGYMQLPRARGGNDTNKCGVLNGVSYPVIDGLPGEKRGDLVSAGFCQSMHKLELADVQAGITARQLAARHSAALDEFTRVNSHLPANPDVAITETFVNYYLPPCSRIPPEPPVPTTQYIGLERCNSSAPQQMVGFSNPTEQFNTDALGFPIGNMSWGFLATTMSQCVNFGYSGSFMFTQPCWNHGSQVYSISGLQVIETVAPASANMQGRVAESNLRYVVNSDGALLTAPNLRRGGSVGYVSGLSTVVPGLPSDNQLWYILDISSSASSSRQYLFVLKAGQEPEQQMILNSPTNTTFQSVDWVAGSRPSPVPLLRNSLRYEESKSACAEGHYVTGINGTLFSGLPALEDCVIQTLIDQKPLGSQIYNDLMYFLSQYDPVQTYGFFMAVDLRCSDGRVVPLGRPPAPFIKPESPPFNDSYPLGDGNPNTAFTWSESCPDGYDMFRARTNPFEGLLSLRGGYSPYFAEYLYPSGGSFEFTLRCRSDQAWTMYSVGGVGAAKRDYLVPTAAGKNTYITAVLSASTEVDVTYLGIRCSNGFTDAVGSQANGTNFFMDSPCVEGFDAVKGSWGLPTSKTNSSEGMGTMALRCSTAASQHESVLSSAVDGRFWAIVGAYALIKTNGGKGLYSASEAFINNGDVAACGSGGGSESVLRQLTVVYDDTRSVVMAVHAFCAPRPVLTADNSFFDVAARYGITLADLFKANPQVDRARPLAAYNATVLAIPQMCGGISVQPPVTTIAAICTRYWPLPNTTRTGAETCGTVALMYCNRDIKYLSEINGGVCPSANVQIPAGRRMCIAPRPSVVSSAAGVGRRRRLAEANAAAGLDCATLAVGTELCVEHTLNAAESDLPEVLVAADYKEPDWEPVPPLPPPLPPPPPPLPLSEVPVGSQFTSVTGVPTSVPTQARLLAVSYNVAKSVGVENDAVTTTVEGAYLTTVYEVGGSGARRLLEELLLRRQEEVEEEEVHRLQQAKQQQQQLESLTLPRRPQCKGGRQRVESALATGLCVGLKLSNCSRLTVSCLSASVVASGAATFPAIVTDAVAAALTDGGCNAVLLATFAMPNANASQQAVLTQTILSTPIIAPGFGGVPPPASTADVAASALLRTVVVNTGKTKTPAGGNGTAAALAISGAMVAASVAATFGLPPDQVVLVTSPDSPSGGETAPTPPPGSVPGPNIAPDSQPPSGGTCSENPKFGSLCGAAAVGAIVGVAVGGALVLGLAALMIFSTTSRRRDPIRPLSTAAMYGNGNNLPYTTTNTAYATPAEAALAGPWSALGPGASLGAAAARFAAGDAPGAPSAPWHDRDVQVGAAAAAAATAAGAVLMSSRGPGRANTHVQQGGALPRWSNGGGGGGGGGYTGYSAGAIALDGGVSGGGANGGFLDISQMGAPPPPGPGGACNAGFDDIGGHQPAAPRWDSPDPNAMAAAAAAARLRGYSSVGGGSPSRPRLPALVIVPLGGLGLMGSLASPAPASPGPDYGYRRDSEYTGRGPQGLAAAASPGGVGSAARYSNRAAGYGAYAAATAAAAADGMAAGELRWSRGAATMAHPASTADSQHPYVSRTNTPHAASRLGGAGGEPLPRYAMPSPGAGRPANSVLAAGGVTTSGCP</sequence>
<keyword evidence="3" id="KW-0175">Coiled coil</keyword>
<feature type="region of interest" description="Disordered" evidence="4">
    <location>
        <begin position="1712"/>
        <end position="1743"/>
    </location>
</feature>
<evidence type="ECO:0000256" key="5">
    <source>
        <dbReference type="SAM" id="Phobius"/>
    </source>
</evidence>
<evidence type="ECO:0000313" key="8">
    <source>
        <dbReference type="Proteomes" id="UP000650467"/>
    </source>
</evidence>
<dbReference type="SUPFAM" id="SSF56487">
    <property type="entry name" value="SRCR-like"/>
    <property type="match status" value="1"/>
</dbReference>
<feature type="region of interest" description="Disordered" evidence="4">
    <location>
        <begin position="1393"/>
        <end position="1431"/>
    </location>
</feature>
<name>A0A835T764_CHLIN</name>
<dbReference type="GO" id="GO:0006508">
    <property type="term" value="P:proteolysis"/>
    <property type="evidence" value="ECO:0007669"/>
    <property type="project" value="InterPro"/>
</dbReference>
<dbReference type="GO" id="GO:0008234">
    <property type="term" value="F:cysteine-type peptidase activity"/>
    <property type="evidence" value="ECO:0007669"/>
    <property type="project" value="InterPro"/>
</dbReference>
<evidence type="ECO:0000259" key="6">
    <source>
        <dbReference type="PROSITE" id="PS50287"/>
    </source>
</evidence>
<dbReference type="InterPro" id="IPR013128">
    <property type="entry name" value="Peptidase_C1A"/>
</dbReference>
<keyword evidence="5" id="KW-0472">Membrane</keyword>
<dbReference type="PROSITE" id="PS50287">
    <property type="entry name" value="SRCR_2"/>
    <property type="match status" value="1"/>
</dbReference>
<feature type="region of interest" description="Disordered" evidence="4">
    <location>
        <begin position="1785"/>
        <end position="1849"/>
    </location>
</feature>
<gene>
    <name evidence="7" type="ORF">HXX76_008078</name>
</gene>
<dbReference type="InterPro" id="IPR038765">
    <property type="entry name" value="Papain-like_cys_pep_sf"/>
</dbReference>
<organism evidence="7 8">
    <name type="scientific">Chlamydomonas incerta</name>
    <dbReference type="NCBI Taxonomy" id="51695"/>
    <lineage>
        <taxon>Eukaryota</taxon>
        <taxon>Viridiplantae</taxon>
        <taxon>Chlorophyta</taxon>
        <taxon>core chlorophytes</taxon>
        <taxon>Chlorophyceae</taxon>
        <taxon>CS clade</taxon>
        <taxon>Chlamydomonadales</taxon>
        <taxon>Chlamydomonadaceae</taxon>
        <taxon>Chlamydomonas</taxon>
    </lineage>
</organism>
<comment type="caution">
    <text evidence="7">The sequence shown here is derived from an EMBL/GenBank/DDBJ whole genome shotgun (WGS) entry which is preliminary data.</text>
</comment>
<dbReference type="InterPro" id="IPR001190">
    <property type="entry name" value="SRCR"/>
</dbReference>
<dbReference type="InterPro" id="IPR000668">
    <property type="entry name" value="Peptidase_C1A_C"/>
</dbReference>
<evidence type="ECO:0000256" key="4">
    <source>
        <dbReference type="SAM" id="MobiDB-lite"/>
    </source>
</evidence>
<evidence type="ECO:0000256" key="1">
    <source>
        <dbReference type="ARBA" id="ARBA00008455"/>
    </source>
</evidence>
<feature type="transmembrane region" description="Helical" evidence="5">
    <location>
        <begin position="1442"/>
        <end position="1468"/>
    </location>
</feature>
<proteinExistence type="inferred from homology"/>
<dbReference type="SUPFAM" id="SSF54001">
    <property type="entry name" value="Cysteine proteinases"/>
    <property type="match status" value="1"/>
</dbReference>
<dbReference type="Pfam" id="PF00112">
    <property type="entry name" value="Peptidase_C1"/>
    <property type="match status" value="1"/>
</dbReference>
<dbReference type="SMART" id="SM00645">
    <property type="entry name" value="Pept_C1"/>
    <property type="match status" value="1"/>
</dbReference>
<dbReference type="PANTHER" id="PTHR12411">
    <property type="entry name" value="CYSTEINE PROTEASE FAMILY C1-RELATED"/>
    <property type="match status" value="1"/>
</dbReference>
<dbReference type="InterPro" id="IPR018392">
    <property type="entry name" value="LysM"/>
</dbReference>
<feature type="coiled-coil region" evidence="3">
    <location>
        <begin position="1197"/>
        <end position="1224"/>
    </location>
</feature>
<dbReference type="Proteomes" id="UP000650467">
    <property type="component" value="Unassembled WGS sequence"/>
</dbReference>